<dbReference type="InterPro" id="IPR017850">
    <property type="entry name" value="Alkaline_phosphatase_core_sf"/>
</dbReference>
<sequence>MLGALPNITREYGISGVVKANSPAESRPRHTAIFAGFEEDIANIKSGWSKSVQPFESVFNNVGASWAFGIETVLNYFDANIRRMSHGNSLSDFQVLQAFLTSADRVVQELSVQKNDVNGSACGKIVFLHFDSTDHAGHVSGYPSPGYVKAVVEADNFAQSVFDFFRKNIPQELMNATTFIVTSDHGVSEYGHGGGSLNEVYVPIFMWGSGIVGEQFHPVLRKPDSKSGYPILLNQIDICPLLASLLGIKMPSNSMATIERIKSTSFFPFLVSGGEEPRVVQDLLEETNQLVRTLSKLRNMNSFPRSMSIGKHKIV</sequence>
<comment type="pathway">
    <text evidence="1">Glycolipid biosynthesis; glycosylphosphatidylinositol-anchor biosynthesis.</text>
</comment>
<evidence type="ECO:0000256" key="1">
    <source>
        <dbReference type="RuleBase" id="RU367138"/>
    </source>
</evidence>
<reference evidence="2 3" key="1">
    <citation type="submission" date="2018-11" db="EMBL/GenBank/DDBJ databases">
        <authorList>
            <consortium name="Pathogen Informatics"/>
        </authorList>
    </citation>
    <scope>NUCLEOTIDE SEQUENCE [LARGE SCALE GENOMIC DNA]</scope>
</reference>
<dbReference type="UniPathway" id="UPA00196"/>
<dbReference type="PANTHER" id="PTHR12250:SF0">
    <property type="entry name" value="GPI ETHANOLAMINE PHOSPHATE TRANSFERASE 1"/>
    <property type="match status" value="1"/>
</dbReference>
<evidence type="ECO:0000313" key="3">
    <source>
        <dbReference type="Proteomes" id="UP000281553"/>
    </source>
</evidence>
<dbReference type="SUPFAM" id="SSF53649">
    <property type="entry name" value="Alkaline phosphatase-like"/>
    <property type="match status" value="1"/>
</dbReference>
<dbReference type="GO" id="GO:0005789">
    <property type="term" value="C:endoplasmic reticulum membrane"/>
    <property type="evidence" value="ECO:0007669"/>
    <property type="project" value="UniProtKB-SubCell"/>
</dbReference>
<accession>A0A3P6V2K1</accession>
<dbReference type="GO" id="GO:0006506">
    <property type="term" value="P:GPI anchor biosynthetic process"/>
    <property type="evidence" value="ECO:0007669"/>
    <property type="project" value="UniProtKB-UniPathway"/>
</dbReference>
<dbReference type="Gene3D" id="3.40.720.10">
    <property type="entry name" value="Alkaline Phosphatase, subunit A"/>
    <property type="match status" value="1"/>
</dbReference>
<dbReference type="InterPro" id="IPR007070">
    <property type="entry name" value="GPI_EtnP_transferase_1"/>
</dbReference>
<dbReference type="EMBL" id="UYRU01043875">
    <property type="protein sequence ID" value="VDK84251.1"/>
    <property type="molecule type" value="Genomic_DNA"/>
</dbReference>
<dbReference type="PANTHER" id="PTHR12250">
    <property type="entry name" value="PHOSPHATIDYLINOSITOL GLYCAN, CLASS N"/>
    <property type="match status" value="1"/>
</dbReference>
<keyword evidence="1" id="KW-0337">GPI-anchor biosynthesis</keyword>
<organism evidence="2 3">
    <name type="scientific">Dibothriocephalus latus</name>
    <name type="common">Fish tapeworm</name>
    <name type="synonym">Diphyllobothrium latum</name>
    <dbReference type="NCBI Taxonomy" id="60516"/>
    <lineage>
        <taxon>Eukaryota</taxon>
        <taxon>Metazoa</taxon>
        <taxon>Spiralia</taxon>
        <taxon>Lophotrochozoa</taxon>
        <taxon>Platyhelminthes</taxon>
        <taxon>Cestoda</taxon>
        <taxon>Eucestoda</taxon>
        <taxon>Diphyllobothriidea</taxon>
        <taxon>Diphyllobothriidae</taxon>
        <taxon>Dibothriocephalus</taxon>
    </lineage>
</organism>
<dbReference type="Proteomes" id="UP000281553">
    <property type="component" value="Unassembled WGS sequence"/>
</dbReference>
<dbReference type="GO" id="GO:0051377">
    <property type="term" value="F:mannose-ethanolamine phosphotransferase activity"/>
    <property type="evidence" value="ECO:0007669"/>
    <property type="project" value="UniProtKB-UniRule"/>
</dbReference>
<protein>
    <recommendedName>
        <fullName evidence="1">GPI ethanolamine phosphate transferase 1</fullName>
        <ecNumber evidence="1">2.-.-.-</ecNumber>
    </recommendedName>
</protein>
<comment type="similarity">
    <text evidence="1">Belongs to the PIGG/PIGN/PIGO family. PIGN subfamily.</text>
</comment>
<evidence type="ECO:0000313" key="2">
    <source>
        <dbReference type="EMBL" id="VDK84251.1"/>
    </source>
</evidence>
<comment type="function">
    <text evidence="1">Ethanolamine phosphate transferase involved in glycosylphosphatidylinositol-anchor biosynthesis. Transfers ethanolamine phosphate to the first alpha-1,4-linked mannose of the glycosylphosphatidylinositol precursor of GPI-anchor.</text>
</comment>
<proteinExistence type="inferred from homology"/>
<dbReference type="AlphaFoldDB" id="A0A3P6V2K1"/>
<keyword evidence="1" id="KW-0808">Transferase</keyword>
<keyword evidence="3" id="KW-1185">Reference proteome</keyword>
<keyword evidence="1" id="KW-0256">Endoplasmic reticulum</keyword>
<dbReference type="EC" id="2.-.-.-" evidence="1"/>
<dbReference type="OrthoDB" id="2748310at2759"/>
<gene>
    <name evidence="2" type="ORF">DILT_LOCUS3567</name>
</gene>
<dbReference type="InterPro" id="IPR002591">
    <property type="entry name" value="Phosphodiest/P_Trfase"/>
</dbReference>
<name>A0A3P6V2K1_DIBLA</name>
<comment type="subcellular location">
    <subcellularLocation>
        <location evidence="1">Endoplasmic reticulum membrane</location>
        <topology evidence="1">Multi-pass membrane protein</topology>
    </subcellularLocation>
</comment>
<dbReference type="Pfam" id="PF01663">
    <property type="entry name" value="Phosphodiest"/>
    <property type="match status" value="1"/>
</dbReference>